<dbReference type="EMBL" id="SNZB01000001">
    <property type="protein sequence ID" value="TDR23751.1"/>
    <property type="molecule type" value="Genomic_DNA"/>
</dbReference>
<dbReference type="InterPro" id="IPR006680">
    <property type="entry name" value="Amidohydro-rel"/>
</dbReference>
<organism evidence="3 4">
    <name type="scientific">Marinicella litoralis</name>
    <dbReference type="NCBI Taxonomy" id="644220"/>
    <lineage>
        <taxon>Bacteria</taxon>
        <taxon>Pseudomonadati</taxon>
        <taxon>Pseudomonadota</taxon>
        <taxon>Gammaproteobacteria</taxon>
        <taxon>Lysobacterales</taxon>
        <taxon>Marinicellaceae</taxon>
        <taxon>Marinicella</taxon>
    </lineage>
</organism>
<dbReference type="PANTHER" id="PTHR43135:SF3">
    <property type="entry name" value="ALPHA-D-RIBOSE 1-METHYLPHOSPHONATE 5-TRIPHOSPHATE DIPHOSPHATASE"/>
    <property type="match status" value="1"/>
</dbReference>
<feature type="signal peptide" evidence="1">
    <location>
        <begin position="1"/>
        <end position="17"/>
    </location>
</feature>
<dbReference type="SUPFAM" id="SSF51556">
    <property type="entry name" value="Metallo-dependent hydrolases"/>
    <property type="match status" value="1"/>
</dbReference>
<feature type="domain" description="Amidohydrolase-related" evidence="2">
    <location>
        <begin position="384"/>
        <end position="442"/>
    </location>
</feature>
<accession>A0A4V3DIW4</accession>
<proteinExistence type="predicted"/>
<dbReference type="Gene3D" id="3.20.20.140">
    <property type="entry name" value="Metal-dependent hydrolases"/>
    <property type="match status" value="2"/>
</dbReference>
<gene>
    <name evidence="3" type="ORF">C8D91_0617</name>
</gene>
<dbReference type="Proteomes" id="UP000295724">
    <property type="component" value="Unassembled WGS sequence"/>
</dbReference>
<evidence type="ECO:0000313" key="3">
    <source>
        <dbReference type="EMBL" id="TDR23751.1"/>
    </source>
</evidence>
<evidence type="ECO:0000256" key="1">
    <source>
        <dbReference type="SAM" id="SignalP"/>
    </source>
</evidence>
<reference evidence="3 4" key="1">
    <citation type="submission" date="2019-03" db="EMBL/GenBank/DDBJ databases">
        <title>Genomic Encyclopedia of Type Strains, Phase IV (KMG-IV): sequencing the most valuable type-strain genomes for metagenomic binning, comparative biology and taxonomic classification.</title>
        <authorList>
            <person name="Goeker M."/>
        </authorList>
    </citation>
    <scope>NUCLEOTIDE SEQUENCE [LARGE SCALE GENOMIC DNA]</scope>
    <source>
        <strain evidence="3 4">DSM 25488</strain>
    </source>
</reference>
<comment type="caution">
    <text evidence="3">The sequence shown here is derived from an EMBL/GenBank/DDBJ whole genome shotgun (WGS) entry which is preliminary data.</text>
</comment>
<dbReference type="InterPro" id="IPR032466">
    <property type="entry name" value="Metal_Hydrolase"/>
</dbReference>
<dbReference type="PANTHER" id="PTHR43135">
    <property type="entry name" value="ALPHA-D-RIBOSE 1-METHYLPHOSPHONATE 5-TRIPHOSPHATE DIPHOSPHATASE"/>
    <property type="match status" value="1"/>
</dbReference>
<sequence length="493" mass="55225">MRTMVLMSLFWASALSAEVSLHNQQHDELLVTNAMVVVGVGTPAEGPYDLHIKGGLIHNIISSRADSTLRRSEIQQLDANGGYVLPGFINMHAHSMYQRAGMDMAQPYQHYLWLASGITTVRDLGSDLVVTLQEREKSAQHQIIAPRIFAYPGIWGNHSEKDLKKIIGDYSKQDVDGLKFGMMDKQTFVAASKIAKAYGLKVANHVGVEDMNAWDNIKAGTTSIEHWYGVPDAALHGVQHFPPDMNYSNELHRFRYAGRLWREADQDKLSAVLKGMAEAGVAWNPTLVIYEASRDLQRATSSPWFKDYLHPGLEKFFEPSADSHGSFFWGWTTTDEVFWKNNYQLWFKALREFSNQGGLITAGEDAGYIYQLFGFGYLRELQLHQEAGFHPLEVLKHATVNAAQVLGQGDKLGQIRTGYVADMVIVNGNPMADLSVLWPRNIKPLTGDDSTGGIVWTLKDGIPYHAPTMLKAVRDQVKASRQKNKVNYLVETK</sequence>
<dbReference type="Pfam" id="PF01979">
    <property type="entry name" value="Amidohydro_1"/>
    <property type="match status" value="1"/>
</dbReference>
<keyword evidence="4" id="KW-1185">Reference proteome</keyword>
<keyword evidence="3" id="KW-0378">Hydrolase</keyword>
<dbReference type="SUPFAM" id="SSF51338">
    <property type="entry name" value="Composite domain of metallo-dependent hydrolases"/>
    <property type="match status" value="1"/>
</dbReference>
<dbReference type="OrthoDB" id="9782972at2"/>
<name>A0A4V3DIW4_9GAMM</name>
<dbReference type="InterPro" id="IPR011059">
    <property type="entry name" value="Metal-dep_hydrolase_composite"/>
</dbReference>
<keyword evidence="1" id="KW-0732">Signal</keyword>
<protein>
    <submittedName>
        <fullName evidence="3">Amidohydrolase family protein</fullName>
    </submittedName>
</protein>
<dbReference type="GO" id="GO:0016810">
    <property type="term" value="F:hydrolase activity, acting on carbon-nitrogen (but not peptide) bonds"/>
    <property type="evidence" value="ECO:0007669"/>
    <property type="project" value="InterPro"/>
</dbReference>
<dbReference type="InterPro" id="IPR051781">
    <property type="entry name" value="Metallo-dep_Hydrolase"/>
</dbReference>
<feature type="chain" id="PRO_5020208634" evidence="1">
    <location>
        <begin position="18"/>
        <end position="493"/>
    </location>
</feature>
<evidence type="ECO:0000259" key="2">
    <source>
        <dbReference type="Pfam" id="PF01979"/>
    </source>
</evidence>
<dbReference type="AlphaFoldDB" id="A0A4V3DIW4"/>
<evidence type="ECO:0000313" key="4">
    <source>
        <dbReference type="Proteomes" id="UP000295724"/>
    </source>
</evidence>